<accession>A0A255Y566</accession>
<evidence type="ECO:0000313" key="3">
    <source>
        <dbReference type="Proteomes" id="UP000216991"/>
    </source>
</evidence>
<dbReference type="AlphaFoldDB" id="A0A255Y566"/>
<evidence type="ECO:0000313" key="2">
    <source>
        <dbReference type="EMBL" id="OYQ24311.1"/>
    </source>
</evidence>
<organism evidence="2 3">
    <name type="scientific">Sandarakinorhabdus cyanobacteriorum</name>
    <dbReference type="NCBI Taxonomy" id="1981098"/>
    <lineage>
        <taxon>Bacteria</taxon>
        <taxon>Pseudomonadati</taxon>
        <taxon>Pseudomonadota</taxon>
        <taxon>Alphaproteobacteria</taxon>
        <taxon>Sphingomonadales</taxon>
        <taxon>Sphingosinicellaceae</taxon>
        <taxon>Sandarakinorhabdus</taxon>
    </lineage>
</organism>
<keyword evidence="1" id="KW-0732">Signal</keyword>
<reference evidence="2 3" key="1">
    <citation type="submission" date="2017-07" db="EMBL/GenBank/DDBJ databases">
        <title>Sandarakinorhabdus cyanobacteriorum sp. nov., a novel bacterium isolated from cyanobacterial aggregates in a eutrophic lake.</title>
        <authorList>
            <person name="Cai H."/>
        </authorList>
    </citation>
    <scope>NUCLEOTIDE SEQUENCE [LARGE SCALE GENOMIC DNA]</scope>
    <source>
        <strain evidence="2 3">TH057</strain>
    </source>
</reference>
<name>A0A255Y566_9SPHN</name>
<keyword evidence="3" id="KW-1185">Reference proteome</keyword>
<protein>
    <submittedName>
        <fullName evidence="2">Uncharacterized protein</fullName>
    </submittedName>
</protein>
<feature type="signal peptide" evidence="1">
    <location>
        <begin position="1"/>
        <end position="16"/>
    </location>
</feature>
<feature type="chain" id="PRO_5013169089" evidence="1">
    <location>
        <begin position="17"/>
        <end position="145"/>
    </location>
</feature>
<proteinExistence type="predicted"/>
<dbReference type="Proteomes" id="UP000216991">
    <property type="component" value="Unassembled WGS sequence"/>
</dbReference>
<evidence type="ECO:0000256" key="1">
    <source>
        <dbReference type="SAM" id="SignalP"/>
    </source>
</evidence>
<dbReference type="RefSeq" id="WP_094475118.1">
    <property type="nucleotide sequence ID" value="NZ_NOXT01000125.1"/>
</dbReference>
<gene>
    <name evidence="2" type="ORF">CHU93_15850</name>
</gene>
<comment type="caution">
    <text evidence="2">The sequence shown here is derived from an EMBL/GenBank/DDBJ whole genome shotgun (WGS) entry which is preliminary data.</text>
</comment>
<dbReference type="EMBL" id="NOXT01000125">
    <property type="protein sequence ID" value="OYQ24311.1"/>
    <property type="molecule type" value="Genomic_DNA"/>
</dbReference>
<sequence length="145" mass="14226">MIALVVASILSASQFAASVAAHSPRAAVQQLVAGGDWPRVMAGIRGGAADWIALAPELAAGADAAHGAELTAALAGALPRAPAEVLAVVDVRRGPVLGVQAVCGAPAAVAAAADVREALDLLPDVAAVGRTKALCLKELAQAASR</sequence>